<feature type="domain" description="Retrotransposon gag" evidence="2">
    <location>
        <begin position="226"/>
        <end position="315"/>
    </location>
</feature>
<evidence type="ECO:0000313" key="3">
    <source>
        <dbReference type="EMBL" id="KAL0455953.1"/>
    </source>
</evidence>
<dbReference type="EMBL" id="JACGWN010000003">
    <property type="protein sequence ID" value="KAL0455953.1"/>
    <property type="molecule type" value="Genomic_DNA"/>
</dbReference>
<gene>
    <name evidence="3" type="ORF">Slati_0934500</name>
</gene>
<sequence>MEIPSNPANKQNAVETSSNTQALQVVTGMPPTSASGGSTPTASASRIPPPGVVGPLADPPRRSTSSDTSTEELSPALLGAIHQIVSAAIREQVAVLARARVATPSDIDAPEEEAEGDIPVPIPPADRRQGAPPSAPQEVPPQWLARFECLQKGLQEVQHQIGGAPDDEIQGVPFSKEIMADELPLNWKEPNLLKYDGTTDPQEHLSCFENISLLHRYTAGVKCRVFMNTFTRSAQQWFNQLPSGSIRSFGEFRSLFLHHFASSKRCQKTILSLFSLQQREGESLKEYLQRFNLAALEVPTATSNALICAFTQGLQDGDFFKSLTKKPPYNFYNLLALAKQYINLDEDREYKNVVFR</sequence>
<name>A0AAW2XP72_9LAMI</name>
<dbReference type="AlphaFoldDB" id="A0AAW2XP72"/>
<feature type="region of interest" description="Disordered" evidence="1">
    <location>
        <begin position="1"/>
        <end position="72"/>
    </location>
</feature>
<evidence type="ECO:0000259" key="2">
    <source>
        <dbReference type="Pfam" id="PF03732"/>
    </source>
</evidence>
<dbReference type="PANTHER" id="PTHR33223:SF10">
    <property type="entry name" value="AMINOTRANSFERASE-LIKE PLANT MOBILE DOMAIN-CONTAINING PROTEIN"/>
    <property type="match status" value="1"/>
</dbReference>
<proteinExistence type="predicted"/>
<feature type="region of interest" description="Disordered" evidence="1">
    <location>
        <begin position="106"/>
        <end position="139"/>
    </location>
</feature>
<feature type="compositionally biased region" description="Low complexity" evidence="1">
    <location>
        <begin position="27"/>
        <end position="45"/>
    </location>
</feature>
<evidence type="ECO:0000256" key="1">
    <source>
        <dbReference type="SAM" id="MobiDB-lite"/>
    </source>
</evidence>
<dbReference type="PANTHER" id="PTHR33223">
    <property type="entry name" value="CCHC-TYPE DOMAIN-CONTAINING PROTEIN"/>
    <property type="match status" value="1"/>
</dbReference>
<comment type="caution">
    <text evidence="3">The sequence shown here is derived from an EMBL/GenBank/DDBJ whole genome shotgun (WGS) entry which is preliminary data.</text>
</comment>
<protein>
    <recommendedName>
        <fullName evidence="2">Retrotransposon gag domain-containing protein</fullName>
    </recommendedName>
</protein>
<dbReference type="InterPro" id="IPR005162">
    <property type="entry name" value="Retrotrans_gag_dom"/>
</dbReference>
<dbReference type="Pfam" id="PF03732">
    <property type="entry name" value="Retrotrans_gag"/>
    <property type="match status" value="1"/>
</dbReference>
<reference evidence="3" key="2">
    <citation type="journal article" date="2024" name="Plant">
        <title>Genomic evolution and insights into agronomic trait innovations of Sesamum species.</title>
        <authorList>
            <person name="Miao H."/>
            <person name="Wang L."/>
            <person name="Qu L."/>
            <person name="Liu H."/>
            <person name="Sun Y."/>
            <person name="Le M."/>
            <person name="Wang Q."/>
            <person name="Wei S."/>
            <person name="Zheng Y."/>
            <person name="Lin W."/>
            <person name="Duan Y."/>
            <person name="Cao H."/>
            <person name="Xiong S."/>
            <person name="Wang X."/>
            <person name="Wei L."/>
            <person name="Li C."/>
            <person name="Ma Q."/>
            <person name="Ju M."/>
            <person name="Zhao R."/>
            <person name="Li G."/>
            <person name="Mu C."/>
            <person name="Tian Q."/>
            <person name="Mei H."/>
            <person name="Zhang T."/>
            <person name="Gao T."/>
            <person name="Zhang H."/>
        </authorList>
    </citation>
    <scope>NUCLEOTIDE SEQUENCE</scope>
    <source>
        <strain evidence="3">KEN1</strain>
    </source>
</reference>
<feature type="compositionally biased region" description="Low complexity" evidence="1">
    <location>
        <begin position="62"/>
        <end position="72"/>
    </location>
</feature>
<organism evidence="3">
    <name type="scientific">Sesamum latifolium</name>
    <dbReference type="NCBI Taxonomy" id="2727402"/>
    <lineage>
        <taxon>Eukaryota</taxon>
        <taxon>Viridiplantae</taxon>
        <taxon>Streptophyta</taxon>
        <taxon>Embryophyta</taxon>
        <taxon>Tracheophyta</taxon>
        <taxon>Spermatophyta</taxon>
        <taxon>Magnoliopsida</taxon>
        <taxon>eudicotyledons</taxon>
        <taxon>Gunneridae</taxon>
        <taxon>Pentapetalae</taxon>
        <taxon>asterids</taxon>
        <taxon>lamiids</taxon>
        <taxon>Lamiales</taxon>
        <taxon>Pedaliaceae</taxon>
        <taxon>Sesamum</taxon>
    </lineage>
</organism>
<reference evidence="3" key="1">
    <citation type="submission" date="2020-06" db="EMBL/GenBank/DDBJ databases">
        <authorList>
            <person name="Li T."/>
            <person name="Hu X."/>
            <person name="Zhang T."/>
            <person name="Song X."/>
            <person name="Zhang H."/>
            <person name="Dai N."/>
            <person name="Sheng W."/>
            <person name="Hou X."/>
            <person name="Wei L."/>
        </authorList>
    </citation>
    <scope>NUCLEOTIDE SEQUENCE</scope>
    <source>
        <strain evidence="3">KEN1</strain>
        <tissue evidence="3">Leaf</tissue>
    </source>
</reference>
<accession>A0AAW2XP72</accession>
<feature type="compositionally biased region" description="Polar residues" evidence="1">
    <location>
        <begin position="1"/>
        <end position="24"/>
    </location>
</feature>